<feature type="transmembrane region" description="Helical" evidence="8">
    <location>
        <begin position="81"/>
        <end position="109"/>
    </location>
</feature>
<keyword evidence="3" id="KW-1003">Cell membrane</keyword>
<comment type="similarity">
    <text evidence="8">Belongs to the binding-protein-dependent transport system permease family.</text>
</comment>
<dbReference type="GO" id="GO:0005886">
    <property type="term" value="C:plasma membrane"/>
    <property type="evidence" value="ECO:0007669"/>
    <property type="project" value="UniProtKB-SubCell"/>
</dbReference>
<feature type="transmembrane region" description="Helical" evidence="8">
    <location>
        <begin position="36"/>
        <end position="61"/>
    </location>
</feature>
<dbReference type="PANTHER" id="PTHR43357:SF3">
    <property type="entry name" value="FE(3+)-TRANSPORT SYSTEM PERMEASE PROTEIN FBPB 2"/>
    <property type="match status" value="1"/>
</dbReference>
<feature type="transmembrane region" description="Helical" evidence="8">
    <location>
        <begin position="445"/>
        <end position="464"/>
    </location>
</feature>
<evidence type="ECO:0000256" key="1">
    <source>
        <dbReference type="ARBA" id="ARBA00004429"/>
    </source>
</evidence>
<keyword evidence="2 8" id="KW-0813">Transport</keyword>
<dbReference type="Pfam" id="PF00528">
    <property type="entry name" value="BPD_transp_1"/>
    <property type="match status" value="2"/>
</dbReference>
<evidence type="ECO:0000256" key="8">
    <source>
        <dbReference type="RuleBase" id="RU363032"/>
    </source>
</evidence>
<feature type="domain" description="ABC transmembrane type-1" evidence="9">
    <location>
        <begin position="82"/>
        <end position="290"/>
    </location>
</feature>
<dbReference type="PANTHER" id="PTHR43357">
    <property type="entry name" value="INNER MEMBRANE ABC TRANSPORTER PERMEASE PROTEIN YDCV"/>
    <property type="match status" value="1"/>
</dbReference>
<feature type="transmembrane region" description="Helical" evidence="8">
    <location>
        <begin position="161"/>
        <end position="184"/>
    </location>
</feature>
<dbReference type="Gene3D" id="1.10.3720.10">
    <property type="entry name" value="MetI-like"/>
    <property type="match status" value="2"/>
</dbReference>
<dbReference type="OrthoDB" id="9776648at2"/>
<evidence type="ECO:0000256" key="7">
    <source>
        <dbReference type="ARBA" id="ARBA00023136"/>
    </source>
</evidence>
<reference evidence="10 11" key="1">
    <citation type="submission" date="2019-03" db="EMBL/GenBank/DDBJ databases">
        <title>Genomic Encyclopedia of Type Strains, Phase IV (KMG-IV): sequencing the most valuable type-strain genomes for metagenomic binning, comparative biology and taxonomic classification.</title>
        <authorList>
            <person name="Goeker M."/>
        </authorList>
    </citation>
    <scope>NUCLEOTIDE SEQUENCE [LARGE SCALE GENOMIC DNA]</scope>
    <source>
        <strain evidence="10 11">LX-B</strain>
    </source>
</reference>
<dbReference type="RefSeq" id="WP_132014768.1">
    <property type="nucleotide sequence ID" value="NZ_SLUN01000015.1"/>
</dbReference>
<feature type="transmembrane region" description="Helical" evidence="8">
    <location>
        <begin position="548"/>
        <end position="570"/>
    </location>
</feature>
<evidence type="ECO:0000256" key="5">
    <source>
        <dbReference type="ARBA" id="ARBA00022692"/>
    </source>
</evidence>
<evidence type="ECO:0000256" key="4">
    <source>
        <dbReference type="ARBA" id="ARBA00022519"/>
    </source>
</evidence>
<evidence type="ECO:0000313" key="10">
    <source>
        <dbReference type="EMBL" id="TCL66529.1"/>
    </source>
</evidence>
<accession>A0A4R1RKI7</accession>
<comment type="caution">
    <text evidence="10">The sequence shown here is derived from an EMBL/GenBank/DDBJ whole genome shotgun (WGS) entry which is preliminary data.</text>
</comment>
<feature type="transmembrane region" description="Helical" evidence="8">
    <location>
        <begin position="319"/>
        <end position="345"/>
    </location>
</feature>
<feature type="transmembrane region" description="Helical" evidence="8">
    <location>
        <begin position="498"/>
        <end position="519"/>
    </location>
</feature>
<dbReference type="SUPFAM" id="SSF161098">
    <property type="entry name" value="MetI-like"/>
    <property type="match status" value="2"/>
</dbReference>
<evidence type="ECO:0000259" key="9">
    <source>
        <dbReference type="PROSITE" id="PS50928"/>
    </source>
</evidence>
<keyword evidence="11" id="KW-1185">Reference proteome</keyword>
<feature type="transmembrane region" description="Helical" evidence="8">
    <location>
        <begin position="380"/>
        <end position="399"/>
    </location>
</feature>
<dbReference type="InterPro" id="IPR000515">
    <property type="entry name" value="MetI-like"/>
</dbReference>
<feature type="transmembrane region" description="Helical" evidence="8">
    <location>
        <begin position="411"/>
        <end position="433"/>
    </location>
</feature>
<dbReference type="PROSITE" id="PS50928">
    <property type="entry name" value="ABC_TM1"/>
    <property type="match status" value="2"/>
</dbReference>
<keyword evidence="6 8" id="KW-1133">Transmembrane helix</keyword>
<dbReference type="CDD" id="cd06261">
    <property type="entry name" value="TM_PBP2"/>
    <property type="match status" value="2"/>
</dbReference>
<keyword evidence="7 8" id="KW-0472">Membrane</keyword>
<dbReference type="Proteomes" id="UP000295008">
    <property type="component" value="Unassembled WGS sequence"/>
</dbReference>
<evidence type="ECO:0000256" key="6">
    <source>
        <dbReference type="ARBA" id="ARBA00022989"/>
    </source>
</evidence>
<evidence type="ECO:0000313" key="11">
    <source>
        <dbReference type="Proteomes" id="UP000295008"/>
    </source>
</evidence>
<evidence type="ECO:0000256" key="3">
    <source>
        <dbReference type="ARBA" id="ARBA00022475"/>
    </source>
</evidence>
<name>A0A4R1RKI7_HYDET</name>
<feature type="domain" description="ABC transmembrane type-1" evidence="9">
    <location>
        <begin position="376"/>
        <end position="570"/>
    </location>
</feature>
<proteinExistence type="inferred from homology"/>
<dbReference type="EMBL" id="SLUN01000015">
    <property type="protein sequence ID" value="TCL66529.1"/>
    <property type="molecule type" value="Genomic_DNA"/>
</dbReference>
<dbReference type="GO" id="GO:0055085">
    <property type="term" value="P:transmembrane transport"/>
    <property type="evidence" value="ECO:0007669"/>
    <property type="project" value="InterPro"/>
</dbReference>
<keyword evidence="5 8" id="KW-0812">Transmembrane</keyword>
<keyword evidence="4" id="KW-0997">Cell inner membrane</keyword>
<sequence length="584" mass="63864">MADDSVLNANHGEKNQSDLLFRPFFFSGNSGKGWTWVALALVIIVFFLPVLRLICLSFSAAQGISLENYRQVLSETATWKILKNTLIITGGATLLALLFGVLAAWLVAYSDIRAKKLLQTLIVLPLIIPSYIITLAWTQLLSPGGMAARILALLPGNIKPWNIYSFGGIIMMMGISYYPLVYLLTRDALRRISRDAEAAARVAGLNKTQVLLKITLPLALPGIAGGGLLAFLASLDNFGIPAFLGIPARINVLSTYIYQQIIGFGPSAFAQGAALSVLLGLIALAGTALQWWLVRKHHHLETVGEDRLPRLALGKCRPWVEFLFGCFLIGGSVVPLVAMAMASLIKAYGLDFTPVNLTLKHYHFILFESQKTQYALRNSLLLGLAATLICLFFGTALAYYRMRRASRFGKLVELVVGIPYALPGMVLALAMIFSWMEPLPGWNPGIYGSIWILVIAYVTRFMILQVRGSIAALMQVDPSMEEAARICGAGMPARWRKILVPLLLSGICSGAFLVLISALTELTLSSLLWSSGAETIGLTIFNFEQAGFVTYSASFSTLVVMLILAAGLLLRILQKFWQSRVVRE</sequence>
<feature type="transmembrane region" description="Helical" evidence="8">
    <location>
        <begin position="121"/>
        <end position="141"/>
    </location>
</feature>
<dbReference type="AlphaFoldDB" id="A0A4R1RKI7"/>
<feature type="transmembrane region" description="Helical" evidence="8">
    <location>
        <begin position="273"/>
        <end position="294"/>
    </location>
</feature>
<protein>
    <submittedName>
        <fullName evidence="10">Iron(III) transport system permease protein</fullName>
    </submittedName>
</protein>
<evidence type="ECO:0000256" key="2">
    <source>
        <dbReference type="ARBA" id="ARBA00022448"/>
    </source>
</evidence>
<dbReference type="InterPro" id="IPR035906">
    <property type="entry name" value="MetI-like_sf"/>
</dbReference>
<comment type="subcellular location">
    <subcellularLocation>
        <location evidence="1">Cell inner membrane</location>
        <topology evidence="1">Multi-pass membrane protein</topology>
    </subcellularLocation>
    <subcellularLocation>
        <location evidence="8">Cell membrane</location>
        <topology evidence="8">Multi-pass membrane protein</topology>
    </subcellularLocation>
</comment>
<organism evidence="10 11">
    <name type="scientific">Hydrogenispora ethanolica</name>
    <dbReference type="NCBI Taxonomy" id="1082276"/>
    <lineage>
        <taxon>Bacteria</taxon>
        <taxon>Bacillati</taxon>
        <taxon>Bacillota</taxon>
        <taxon>Hydrogenispora</taxon>
    </lineage>
</organism>
<feature type="transmembrane region" description="Helical" evidence="8">
    <location>
        <begin position="210"/>
        <end position="233"/>
    </location>
</feature>
<gene>
    <name evidence="10" type="ORF">EDC14_101572</name>
</gene>